<dbReference type="PANTHER" id="PTHR34472">
    <property type="entry name" value="SULFUR CARRIER PROTEIN THIS"/>
    <property type="match status" value="1"/>
</dbReference>
<dbReference type="RefSeq" id="WP_072319262.1">
    <property type="nucleotide sequence ID" value="NZ_FPJE01000036.1"/>
</dbReference>
<dbReference type="Proteomes" id="UP000182248">
    <property type="component" value="Unassembled WGS sequence"/>
</dbReference>
<name>A0A1K1RUL0_9FLAO</name>
<reference evidence="1 2" key="1">
    <citation type="submission" date="2016-11" db="EMBL/GenBank/DDBJ databases">
        <authorList>
            <person name="Jaros S."/>
            <person name="Januszkiewicz K."/>
            <person name="Wedrychowicz H."/>
        </authorList>
    </citation>
    <scope>NUCLEOTIDE SEQUENCE [LARGE SCALE GENOMIC DNA]</scope>
    <source>
        <strain evidence="1 2">CGMCC 1.12145</strain>
    </source>
</reference>
<evidence type="ECO:0000313" key="1">
    <source>
        <dbReference type="EMBL" id="SFW75864.1"/>
    </source>
</evidence>
<dbReference type="STRING" id="1150368.SAMN02927921_04030"/>
<dbReference type="InterPro" id="IPR016155">
    <property type="entry name" value="Mopterin_synth/thiamin_S_b"/>
</dbReference>
<keyword evidence="2" id="KW-1185">Reference proteome</keyword>
<evidence type="ECO:0000313" key="2">
    <source>
        <dbReference type="Proteomes" id="UP000182248"/>
    </source>
</evidence>
<dbReference type="AlphaFoldDB" id="A0A1K1RUL0"/>
<proteinExistence type="predicted"/>
<dbReference type="Gene3D" id="3.10.20.30">
    <property type="match status" value="1"/>
</dbReference>
<dbReference type="SUPFAM" id="SSF54285">
    <property type="entry name" value="MoaD/ThiS"/>
    <property type="match status" value="1"/>
</dbReference>
<dbReference type="OrthoDB" id="1525151at2"/>
<dbReference type="CDD" id="cd00565">
    <property type="entry name" value="Ubl_ThiS"/>
    <property type="match status" value="1"/>
</dbReference>
<gene>
    <name evidence="1" type="ORF">SAMN02927921_04030</name>
</gene>
<dbReference type="PANTHER" id="PTHR34472:SF1">
    <property type="entry name" value="SULFUR CARRIER PROTEIN THIS"/>
    <property type="match status" value="1"/>
</dbReference>
<sequence length="84" mass="9333">METITVRVNDKSVSLAGQSTITDLIRHINIPPKGIAIALNLPPDDNVAFIEQQHSREVIPQKQWDTYTLADQQDILIIRATQGG</sequence>
<organism evidence="1 2">
    <name type="scientific">Sinomicrobium oceani</name>
    <dbReference type="NCBI Taxonomy" id="1150368"/>
    <lineage>
        <taxon>Bacteria</taxon>
        <taxon>Pseudomonadati</taxon>
        <taxon>Bacteroidota</taxon>
        <taxon>Flavobacteriia</taxon>
        <taxon>Flavobacteriales</taxon>
        <taxon>Flavobacteriaceae</taxon>
        <taxon>Sinomicrobium</taxon>
    </lineage>
</organism>
<accession>A0A1K1RUL0</accession>
<dbReference type="InterPro" id="IPR010035">
    <property type="entry name" value="Thi_S"/>
</dbReference>
<dbReference type="EMBL" id="FPJE01000036">
    <property type="protein sequence ID" value="SFW75864.1"/>
    <property type="molecule type" value="Genomic_DNA"/>
</dbReference>
<protein>
    <submittedName>
        <fullName evidence="1">Sulfur carrier protein ThiS (Thiamine biosynthesis)</fullName>
    </submittedName>
</protein>
<dbReference type="InterPro" id="IPR012675">
    <property type="entry name" value="Beta-grasp_dom_sf"/>
</dbReference>